<dbReference type="SMART" id="SM00547">
    <property type="entry name" value="ZnF_RBZ"/>
    <property type="match status" value="1"/>
</dbReference>
<sequence>MISKYNPPLPPYPPPPLPRQPPLPGTPPLPLSSPLMLPLLLQTPQNTYFSSFQAQKVETRHDQFSQSIKTPYFETRSFEPIDKRIVYQSMHRNATPESSNYCFIEPRKTLYEAVCDAWGSVELCMDANAPIWTAADEEISSTESPISSSSSLTWNDSINAQFDSLWVEEFFNDVNDTKFQLSENLSNQGTCEETDEEIETEISESISNSGTKMSARRFYALPVNSLFPSLCSQSASKLRASARHVFVFLKLAMILEISSFLKDTSSLIVENNFKIAPHMEWWPGDWKCSVCGNHNFSYRDRCKRCKLGTSGNASFAYTDDPNASKYASTVPVPIARLV</sequence>
<feature type="domain" description="RanBP2-type" evidence="6">
    <location>
        <begin position="282"/>
        <end position="311"/>
    </location>
</feature>
<protein>
    <recommendedName>
        <fullName evidence="6">RanBP2-type domain-containing protein</fullName>
    </recommendedName>
</protein>
<dbReference type="SUPFAM" id="SSF90209">
    <property type="entry name" value="Ran binding protein zinc finger-like"/>
    <property type="match status" value="1"/>
</dbReference>
<dbReference type="Gene3D" id="4.10.1060.10">
    <property type="entry name" value="Zinc finger, RanBP2-type"/>
    <property type="match status" value="1"/>
</dbReference>
<evidence type="ECO:0000313" key="7">
    <source>
        <dbReference type="EMBL" id="CCI44323.1"/>
    </source>
</evidence>
<feature type="compositionally biased region" description="Pro residues" evidence="5">
    <location>
        <begin position="7"/>
        <end position="28"/>
    </location>
</feature>
<evidence type="ECO:0000256" key="2">
    <source>
        <dbReference type="ARBA" id="ARBA00022771"/>
    </source>
</evidence>
<dbReference type="InterPro" id="IPR036443">
    <property type="entry name" value="Znf_RanBP2_sf"/>
</dbReference>
<dbReference type="PROSITE" id="PS01358">
    <property type="entry name" value="ZF_RANBP2_1"/>
    <property type="match status" value="1"/>
</dbReference>
<gene>
    <name evidence="7" type="ORF">BN9_051320</name>
</gene>
<keyword evidence="1" id="KW-0479">Metal-binding</keyword>
<keyword evidence="8" id="KW-1185">Reference proteome</keyword>
<dbReference type="GO" id="GO:0008270">
    <property type="term" value="F:zinc ion binding"/>
    <property type="evidence" value="ECO:0007669"/>
    <property type="project" value="UniProtKB-KW"/>
</dbReference>
<comment type="caution">
    <text evidence="7">The sequence shown here is derived from an EMBL/GenBank/DDBJ whole genome shotgun (WGS) entry which is preliminary data.</text>
</comment>
<dbReference type="OrthoDB" id="116220at2759"/>
<name>A0A024GDB7_9STRA</name>
<reference evidence="7 8" key="1">
    <citation type="submission" date="2012-05" db="EMBL/GenBank/DDBJ databases">
        <title>Recombination and specialization in a pathogen metapopulation.</title>
        <authorList>
            <person name="Gardiner A."/>
            <person name="Kemen E."/>
            <person name="Schultz-Larsen T."/>
            <person name="MacLean D."/>
            <person name="Van Oosterhout C."/>
            <person name="Jones J.D.G."/>
        </authorList>
    </citation>
    <scope>NUCLEOTIDE SEQUENCE [LARGE SCALE GENOMIC DNA]</scope>
    <source>
        <strain evidence="7 8">Ac Nc2</strain>
    </source>
</reference>
<keyword evidence="3" id="KW-0862">Zinc</keyword>
<evidence type="ECO:0000259" key="6">
    <source>
        <dbReference type="PROSITE" id="PS50199"/>
    </source>
</evidence>
<keyword evidence="2 4" id="KW-0863">Zinc-finger</keyword>
<proteinExistence type="predicted"/>
<dbReference type="EMBL" id="CAIX01000068">
    <property type="protein sequence ID" value="CCI44323.1"/>
    <property type="molecule type" value="Genomic_DNA"/>
</dbReference>
<evidence type="ECO:0000256" key="5">
    <source>
        <dbReference type="SAM" id="MobiDB-lite"/>
    </source>
</evidence>
<dbReference type="InterPro" id="IPR001876">
    <property type="entry name" value="Znf_RanBP2"/>
</dbReference>
<dbReference type="AlphaFoldDB" id="A0A024GDB7"/>
<feature type="region of interest" description="Disordered" evidence="5">
    <location>
        <begin position="1"/>
        <end position="28"/>
    </location>
</feature>
<accession>A0A024GDB7</accession>
<evidence type="ECO:0000256" key="3">
    <source>
        <dbReference type="ARBA" id="ARBA00022833"/>
    </source>
</evidence>
<organism evidence="7 8">
    <name type="scientific">Albugo candida</name>
    <dbReference type="NCBI Taxonomy" id="65357"/>
    <lineage>
        <taxon>Eukaryota</taxon>
        <taxon>Sar</taxon>
        <taxon>Stramenopiles</taxon>
        <taxon>Oomycota</taxon>
        <taxon>Peronosporomycetes</taxon>
        <taxon>Albuginales</taxon>
        <taxon>Albuginaceae</taxon>
        <taxon>Albugo</taxon>
    </lineage>
</organism>
<evidence type="ECO:0000256" key="1">
    <source>
        <dbReference type="ARBA" id="ARBA00022723"/>
    </source>
</evidence>
<dbReference type="Proteomes" id="UP000053237">
    <property type="component" value="Unassembled WGS sequence"/>
</dbReference>
<evidence type="ECO:0000256" key="4">
    <source>
        <dbReference type="PROSITE-ProRule" id="PRU00322"/>
    </source>
</evidence>
<dbReference type="InParanoid" id="A0A024GDB7"/>
<evidence type="ECO:0000313" key="8">
    <source>
        <dbReference type="Proteomes" id="UP000053237"/>
    </source>
</evidence>
<dbReference type="PROSITE" id="PS50199">
    <property type="entry name" value="ZF_RANBP2_2"/>
    <property type="match status" value="1"/>
</dbReference>